<dbReference type="AlphaFoldDB" id="A0A848CVJ1"/>
<dbReference type="SUPFAM" id="SSF54637">
    <property type="entry name" value="Thioesterase/thiol ester dehydrase-isomerase"/>
    <property type="match status" value="1"/>
</dbReference>
<comment type="similarity">
    <text evidence="1">Belongs to the acyl coenzyme A hydrolase family.</text>
</comment>
<dbReference type="GO" id="GO:0009062">
    <property type="term" value="P:fatty acid catabolic process"/>
    <property type="evidence" value="ECO:0007669"/>
    <property type="project" value="TreeGrafter"/>
</dbReference>
<sequence length="156" mass="17919">MERNRKRARDSHTMMIDIVFPPDTNHLDTMFGGKVMAVVDRVANIAAMRHARRPVVTVSTDHFNFLCPIKTGEAIIVEAFVTWTGTTSLEVYTKVEAENLLTGERRLASHAHLTFVALDENGNKVKVPQVIPETDEEIQQYKEAQARYERRKNRRR</sequence>
<proteinExistence type="inferred from homology"/>
<dbReference type="Proteomes" id="UP000561326">
    <property type="component" value="Unassembled WGS sequence"/>
</dbReference>
<dbReference type="Gene3D" id="3.10.129.10">
    <property type="entry name" value="Hotdog Thioesterase"/>
    <property type="match status" value="1"/>
</dbReference>
<evidence type="ECO:0000259" key="4">
    <source>
        <dbReference type="PROSITE" id="PS51770"/>
    </source>
</evidence>
<evidence type="ECO:0000256" key="2">
    <source>
        <dbReference type="ARBA" id="ARBA00022801"/>
    </source>
</evidence>
<organism evidence="5 6">
    <name type="scientific">Aneurinibacillus aneurinilyticus</name>
    <name type="common">Bacillus aneurinolyticus</name>
    <dbReference type="NCBI Taxonomy" id="1391"/>
    <lineage>
        <taxon>Bacteria</taxon>
        <taxon>Bacillati</taxon>
        <taxon>Bacillota</taxon>
        <taxon>Bacilli</taxon>
        <taxon>Bacillales</taxon>
        <taxon>Paenibacillaceae</taxon>
        <taxon>Aneurinibacillus group</taxon>
        <taxon>Aneurinibacillus</taxon>
    </lineage>
</organism>
<evidence type="ECO:0000313" key="5">
    <source>
        <dbReference type="EMBL" id="NME97356.1"/>
    </source>
</evidence>
<evidence type="ECO:0000256" key="3">
    <source>
        <dbReference type="PROSITE-ProRule" id="PRU01106"/>
    </source>
</evidence>
<dbReference type="Pfam" id="PF03061">
    <property type="entry name" value="4HBT"/>
    <property type="match status" value="1"/>
</dbReference>
<evidence type="ECO:0000256" key="1">
    <source>
        <dbReference type="ARBA" id="ARBA00010458"/>
    </source>
</evidence>
<accession>A0A848CVJ1</accession>
<dbReference type="InterPro" id="IPR006683">
    <property type="entry name" value="Thioestr_dom"/>
</dbReference>
<dbReference type="PANTHER" id="PTHR11049:SF24">
    <property type="entry name" value="CYTOSOLIC ACYL COENZYME A THIOESTER HYDROLASE"/>
    <property type="match status" value="1"/>
</dbReference>
<protein>
    <submittedName>
        <fullName evidence="5">Acyl-CoA thioesterase</fullName>
    </submittedName>
</protein>
<feature type="domain" description="HotDog ACOT-type" evidence="4">
    <location>
        <begin position="9"/>
        <end position="121"/>
    </location>
</feature>
<dbReference type="RefSeq" id="WP_168974526.1">
    <property type="nucleotide sequence ID" value="NZ_JABAGO010000003.1"/>
</dbReference>
<dbReference type="PROSITE" id="PS51770">
    <property type="entry name" value="HOTDOG_ACOT"/>
    <property type="match status" value="1"/>
</dbReference>
<reference evidence="5 6" key="1">
    <citation type="submission" date="2020-04" db="EMBL/GenBank/DDBJ databases">
        <authorList>
            <person name="Hitch T.C.A."/>
            <person name="Wylensek D."/>
            <person name="Clavel T."/>
        </authorList>
    </citation>
    <scope>NUCLEOTIDE SEQUENCE [LARGE SCALE GENOMIC DNA]</scope>
    <source>
        <strain evidence="5 6">WB01_D5_05</strain>
    </source>
</reference>
<dbReference type="EMBL" id="JABAGO010000003">
    <property type="protein sequence ID" value="NME97356.1"/>
    <property type="molecule type" value="Genomic_DNA"/>
</dbReference>
<dbReference type="PANTHER" id="PTHR11049">
    <property type="entry name" value="ACYL COENZYME A THIOESTER HYDROLASE"/>
    <property type="match status" value="1"/>
</dbReference>
<dbReference type="GO" id="GO:0052816">
    <property type="term" value="F:long-chain fatty acyl-CoA hydrolase activity"/>
    <property type="evidence" value="ECO:0007669"/>
    <property type="project" value="TreeGrafter"/>
</dbReference>
<name>A0A848CVJ1_ANEAE</name>
<dbReference type="InterPro" id="IPR033120">
    <property type="entry name" value="HOTDOG_ACOT"/>
</dbReference>
<dbReference type="GO" id="GO:0005829">
    <property type="term" value="C:cytosol"/>
    <property type="evidence" value="ECO:0007669"/>
    <property type="project" value="TreeGrafter"/>
</dbReference>
<evidence type="ECO:0000313" key="6">
    <source>
        <dbReference type="Proteomes" id="UP000561326"/>
    </source>
</evidence>
<dbReference type="GO" id="GO:0006637">
    <property type="term" value="P:acyl-CoA metabolic process"/>
    <property type="evidence" value="ECO:0007669"/>
    <property type="project" value="TreeGrafter"/>
</dbReference>
<gene>
    <name evidence="5" type="ORF">HF838_03695</name>
</gene>
<dbReference type="CDD" id="cd03442">
    <property type="entry name" value="BFIT_BACH"/>
    <property type="match status" value="1"/>
</dbReference>
<comment type="caution">
    <text evidence="5">The sequence shown here is derived from an EMBL/GenBank/DDBJ whole genome shotgun (WGS) entry which is preliminary data.</text>
</comment>
<keyword evidence="2 3" id="KW-0378">Hydrolase</keyword>
<dbReference type="InterPro" id="IPR029069">
    <property type="entry name" value="HotDog_dom_sf"/>
</dbReference>
<dbReference type="InterPro" id="IPR040170">
    <property type="entry name" value="Cytosol_ACT"/>
</dbReference>